<dbReference type="InterPro" id="IPR006086">
    <property type="entry name" value="XPG-I_dom"/>
</dbReference>
<feature type="compositionally biased region" description="Low complexity" evidence="13">
    <location>
        <begin position="360"/>
        <end position="370"/>
    </location>
</feature>
<dbReference type="InterPro" id="IPR019974">
    <property type="entry name" value="XPG_CS"/>
</dbReference>
<dbReference type="GO" id="GO:0006289">
    <property type="term" value="P:nucleotide-excision repair"/>
    <property type="evidence" value="ECO:0007669"/>
    <property type="project" value="InterPro"/>
</dbReference>
<dbReference type="GO" id="GO:0003697">
    <property type="term" value="F:single-stranded DNA binding"/>
    <property type="evidence" value="ECO:0007669"/>
    <property type="project" value="InterPro"/>
</dbReference>
<evidence type="ECO:0000256" key="12">
    <source>
        <dbReference type="SAM" id="Coils"/>
    </source>
</evidence>
<dbReference type="Gene3D" id="3.40.50.1010">
    <property type="entry name" value="5'-nuclease"/>
    <property type="match status" value="2"/>
</dbReference>
<feature type="region of interest" description="Disordered" evidence="13">
    <location>
        <begin position="1191"/>
        <end position="1312"/>
    </location>
</feature>
<evidence type="ECO:0000256" key="8">
    <source>
        <dbReference type="ARBA" id="ARBA00022801"/>
    </source>
</evidence>
<feature type="coiled-coil region" evidence="12">
    <location>
        <begin position="862"/>
        <end position="919"/>
    </location>
</feature>
<keyword evidence="9" id="KW-0460">Magnesium</keyword>
<feature type="compositionally biased region" description="Polar residues" evidence="13">
    <location>
        <begin position="473"/>
        <end position="482"/>
    </location>
</feature>
<evidence type="ECO:0000256" key="10">
    <source>
        <dbReference type="ARBA" id="ARBA00023204"/>
    </source>
</evidence>
<evidence type="ECO:0000313" key="16">
    <source>
        <dbReference type="EMBL" id="CDR38339.1"/>
    </source>
</evidence>
<evidence type="ECO:0000256" key="1">
    <source>
        <dbReference type="ARBA" id="ARBA00001946"/>
    </source>
</evidence>
<evidence type="ECO:0000256" key="2">
    <source>
        <dbReference type="ARBA" id="ARBA00004123"/>
    </source>
</evidence>
<gene>
    <name evidence="16" type="ORF">RHTO0S_03e08416g</name>
</gene>
<feature type="compositionally biased region" description="Low complexity" evidence="13">
    <location>
        <begin position="700"/>
        <end position="718"/>
    </location>
</feature>
<evidence type="ECO:0000256" key="11">
    <source>
        <dbReference type="ARBA" id="ARBA00023242"/>
    </source>
</evidence>
<dbReference type="PRINTS" id="PR00066">
    <property type="entry name" value="XRODRMPGMNTG"/>
</dbReference>
<keyword evidence="12" id="KW-0175">Coiled coil</keyword>
<keyword evidence="10" id="KW-0234">DNA repair</keyword>
<dbReference type="InterPro" id="IPR036279">
    <property type="entry name" value="5-3_exonuclease_C_sf"/>
</dbReference>
<feature type="compositionally biased region" description="Pro residues" evidence="13">
    <location>
        <begin position="597"/>
        <end position="608"/>
    </location>
</feature>
<keyword evidence="11" id="KW-0539">Nucleus</keyword>
<dbReference type="GO" id="GO:0005634">
    <property type="term" value="C:nucleus"/>
    <property type="evidence" value="ECO:0007669"/>
    <property type="project" value="UniProtKB-SubCell"/>
</dbReference>
<name>A0A061ALA7_RHOTO</name>
<organism evidence="16">
    <name type="scientific">Rhodotorula toruloides</name>
    <name type="common">Yeast</name>
    <name type="synonym">Rhodosporidium toruloides</name>
    <dbReference type="NCBI Taxonomy" id="5286"/>
    <lineage>
        <taxon>Eukaryota</taxon>
        <taxon>Fungi</taxon>
        <taxon>Dikarya</taxon>
        <taxon>Basidiomycota</taxon>
        <taxon>Pucciniomycotina</taxon>
        <taxon>Microbotryomycetes</taxon>
        <taxon>Sporidiobolales</taxon>
        <taxon>Sporidiobolaceae</taxon>
        <taxon>Rhodotorula</taxon>
    </lineage>
</organism>
<dbReference type="SUPFAM" id="SSF88723">
    <property type="entry name" value="PIN domain-like"/>
    <property type="match status" value="1"/>
</dbReference>
<proteinExistence type="inferred from homology"/>
<dbReference type="InterPro" id="IPR029060">
    <property type="entry name" value="PIN-like_dom_sf"/>
</dbReference>
<feature type="region of interest" description="Disordered" evidence="13">
    <location>
        <begin position="164"/>
        <end position="197"/>
    </location>
</feature>
<dbReference type="EMBL" id="LK052938">
    <property type="protein sequence ID" value="CDR38339.1"/>
    <property type="molecule type" value="Genomic_DNA"/>
</dbReference>
<dbReference type="PANTHER" id="PTHR16171">
    <property type="entry name" value="DNA REPAIR PROTEIN COMPLEMENTING XP-G CELLS-RELATED"/>
    <property type="match status" value="1"/>
</dbReference>
<comment type="similarity">
    <text evidence="3">Belongs to the XPG/RAD2 endonuclease family. XPG subfamily.</text>
</comment>
<dbReference type="InterPro" id="IPR001044">
    <property type="entry name" value="XPG/Rad2_eukaryotes"/>
</dbReference>
<feature type="region of interest" description="Disordered" evidence="13">
    <location>
        <begin position="771"/>
        <end position="859"/>
    </location>
</feature>
<dbReference type="CDD" id="cd09904">
    <property type="entry name" value="H3TH_XPG"/>
    <property type="match status" value="1"/>
</dbReference>
<feature type="compositionally biased region" description="Polar residues" evidence="13">
    <location>
        <begin position="350"/>
        <end position="359"/>
    </location>
</feature>
<dbReference type="GO" id="GO:0016788">
    <property type="term" value="F:hydrolase activity, acting on ester bonds"/>
    <property type="evidence" value="ECO:0007669"/>
    <property type="project" value="InterPro"/>
</dbReference>
<feature type="compositionally biased region" description="Low complexity" evidence="13">
    <location>
        <begin position="546"/>
        <end position="557"/>
    </location>
</feature>
<feature type="compositionally biased region" description="Pro residues" evidence="13">
    <location>
        <begin position="781"/>
        <end position="790"/>
    </location>
</feature>
<sequence>MGVQGLWSLLQPVARPVTLETLRDKRLAIDASMWIYQFQMATRDKKTGDTLQGAHIMGTFRRIMKLVFYGIKPVFVFDGAAPSLKKRTLEKRRKRKSGAGRDLAKTARELLSAQLRGHAVERELNRRKKLRKGKEKATDEVDEDAGTGDELGENVAYLEDLDAPMSQDSPAKQPSPVKADSPASPATPTKTPRKKYVYRDEYALPKIDGPLESRADISDTRIATEEELREFIEDLRPEDLDINSKFFENLPTEVKYEILGDLRIKTRQVNHRRVQTMRGSNAHDFSRAQIDHLMERNAYTQKLLSVTDELGKSALAIPTRVAGQRNREYVLVKQDVSKGGGWVLGVKNPEMSSNQPITIDSTTDDSVSTHTDTDEFEEVGFDSPEKKPVGLPTPDREARRALAEEAVRARLAAQVPLPAADPYLDQPVASTSRAAGLFQRDGLADEEDAALQQALYESAQTAPPLPLGGGRTMHSSSTGRTSKNGRARARPIPSSSRTAISVTIPPRPTAPAAESSLDATAAMGNDTDDSMEYVDTPPQTTNGEPAARPAAAAANGAVVLSDTDDTDAFEEVSVTEPRQPVAASVQPPPAAARAPSLPSPPARLPSPPVATASTQPRTLFDSILPSDSDSDADTEASPRKRDSRPLPPAPPVSRPQPRPRSPPAFARLSPSPDPFESLENGGSAPGIQSHDFALEPFDTASSAPASHAVAAQQAVDVDPQSRRAANEPSGAVEDVAQTAVVRLASPTDLPDPLPPLEKALEAVETTEMAVLPDTLAQLPSPDLPPNPPNAEPIDQPPAREQPAPLYNAQEAVAEPPAAAPANAKVTDEEFFSDWSRSPSPSPDKRASTSASTAQRDADDWYDELAENEVDEAVAAMEREEEAYANMLSELRNEKIEAMRQEAERDVARLTAQRNAEARNADSVTRQMSTDIREMLILFGIPFVDAPSEAEAECAALLARQLVDGIVTDDSDVFLFGGSRIYRNMFNEAKYVECYLLSDLEREIGLDRGKLVRLAYLLGSDYTEGLPGVGPVVGRELLEEFPGKDGLKVFKAWWDKVQSGQDTEKDTNTSWKRRFKSQHRNLILDKGWPSAEVAQAYFRPVVEESDDRFSWGFVDLDGLRHYLHRSLGWDQTKADSILLPLIKREKERKEGTLKSQRMVTDFFDYSAGDSSFSRKKQPKYASKRLQNVVETWKATRDASRSPTPGAKAEANDDAKDEEATPEPLLVKKKRAPRKAPAVKKTTAASRKRKAKSARDARAAANGGVYSSEEDLRSDWEKEQGAGGASGAKSRTQPARKKRKAAVVVPTGETDEDE</sequence>
<keyword evidence="4" id="KW-0540">Nuclease</keyword>
<dbReference type="Pfam" id="PF00752">
    <property type="entry name" value="XPG_N"/>
    <property type="match status" value="1"/>
</dbReference>
<feature type="domain" description="XPG-I" evidence="14">
    <location>
        <begin position="936"/>
        <end position="1005"/>
    </location>
</feature>
<feature type="compositionally biased region" description="Low complexity" evidence="13">
    <location>
        <begin position="178"/>
        <end position="190"/>
    </location>
</feature>
<dbReference type="PROSITE" id="PS00841">
    <property type="entry name" value="XPG_1"/>
    <property type="match status" value="1"/>
</dbReference>
<feature type="compositionally biased region" description="Basic residues" evidence="13">
    <location>
        <begin position="125"/>
        <end position="134"/>
    </location>
</feature>
<evidence type="ECO:0000259" key="14">
    <source>
        <dbReference type="SMART" id="SM00484"/>
    </source>
</evidence>
<feature type="region of interest" description="Disordered" evidence="13">
    <location>
        <begin position="459"/>
        <end position="755"/>
    </location>
</feature>
<dbReference type="SMART" id="SM00484">
    <property type="entry name" value="XPGI"/>
    <property type="match status" value="1"/>
</dbReference>
<dbReference type="PROSITE" id="PS00842">
    <property type="entry name" value="XPG_2"/>
    <property type="match status" value="1"/>
</dbReference>
<feature type="compositionally biased region" description="Basic residues" evidence="13">
    <location>
        <begin position="1225"/>
        <end position="1236"/>
    </location>
</feature>
<protein>
    <submittedName>
        <fullName evidence="16">RHTO0S03e08416g1_1</fullName>
    </submittedName>
</protein>
<reference evidence="16" key="1">
    <citation type="journal article" date="2014" name="Genome Announc.">
        <title>Draft genome sequence of Rhodosporidium toruloides CECT1137, an oleaginous yeast of biotechnological interest.</title>
        <authorList>
            <person name="Morin N."/>
            <person name="Calcas X."/>
            <person name="Devillers H."/>
            <person name="Durrens P."/>
            <person name="Sherman D.J."/>
            <person name="Nicaud J.-M."/>
            <person name="Neuveglise C."/>
        </authorList>
    </citation>
    <scope>NUCLEOTIDE SEQUENCE</scope>
    <source>
        <strain evidence="16">CECT1137</strain>
    </source>
</reference>
<comment type="cofactor">
    <cofactor evidence="1">
        <name>Mg(2+)</name>
        <dbReference type="ChEBI" id="CHEBI:18420"/>
    </cofactor>
</comment>
<dbReference type="SMART" id="SM00279">
    <property type="entry name" value="HhH2"/>
    <property type="match status" value="1"/>
</dbReference>
<feature type="compositionally biased region" description="Low complexity" evidence="13">
    <location>
        <begin position="577"/>
        <end position="596"/>
    </location>
</feature>
<dbReference type="OrthoDB" id="31113at2759"/>
<feature type="domain" description="XPG N-terminal" evidence="15">
    <location>
        <begin position="1"/>
        <end position="99"/>
    </location>
</feature>
<dbReference type="InterPro" id="IPR008918">
    <property type="entry name" value="HhH2"/>
</dbReference>
<evidence type="ECO:0000256" key="5">
    <source>
        <dbReference type="ARBA" id="ARBA00022723"/>
    </source>
</evidence>
<dbReference type="PANTHER" id="PTHR16171:SF7">
    <property type="entry name" value="DNA REPAIR PROTEIN RAD2"/>
    <property type="match status" value="1"/>
</dbReference>
<dbReference type="InterPro" id="IPR006084">
    <property type="entry name" value="XPG/Rad2"/>
</dbReference>
<feature type="compositionally biased region" description="Pro residues" evidence="13">
    <location>
        <begin position="645"/>
        <end position="662"/>
    </location>
</feature>
<keyword evidence="7" id="KW-0227">DNA damage</keyword>
<dbReference type="SUPFAM" id="SSF47807">
    <property type="entry name" value="5' to 3' exonuclease, C-terminal subdomain"/>
    <property type="match status" value="1"/>
</dbReference>
<dbReference type="Gene3D" id="1.10.150.20">
    <property type="entry name" value="5' to 3' exonuclease, C-terminal subdomain"/>
    <property type="match status" value="1"/>
</dbReference>
<keyword evidence="6" id="KW-0255">Endonuclease</keyword>
<evidence type="ECO:0000256" key="6">
    <source>
        <dbReference type="ARBA" id="ARBA00022759"/>
    </source>
</evidence>
<evidence type="ECO:0000256" key="13">
    <source>
        <dbReference type="SAM" id="MobiDB-lite"/>
    </source>
</evidence>
<evidence type="ECO:0000256" key="3">
    <source>
        <dbReference type="ARBA" id="ARBA00005283"/>
    </source>
</evidence>
<dbReference type="PRINTS" id="PR00853">
    <property type="entry name" value="XPGRADSUPER"/>
</dbReference>
<keyword evidence="5" id="KW-0479">Metal-binding</keyword>
<dbReference type="CDD" id="cd09868">
    <property type="entry name" value="PIN_XPG_RAD2"/>
    <property type="match status" value="2"/>
</dbReference>
<feature type="region of interest" description="Disordered" evidence="13">
    <location>
        <begin position="347"/>
        <end position="373"/>
    </location>
</feature>
<evidence type="ECO:0000256" key="9">
    <source>
        <dbReference type="ARBA" id="ARBA00022842"/>
    </source>
</evidence>
<feature type="region of interest" description="Disordered" evidence="13">
    <location>
        <begin position="122"/>
        <end position="151"/>
    </location>
</feature>
<evidence type="ECO:0000256" key="4">
    <source>
        <dbReference type="ARBA" id="ARBA00022722"/>
    </source>
</evidence>
<dbReference type="GO" id="GO:0004520">
    <property type="term" value="F:DNA endonuclease activity"/>
    <property type="evidence" value="ECO:0007669"/>
    <property type="project" value="TreeGrafter"/>
</dbReference>
<comment type="subcellular location">
    <subcellularLocation>
        <location evidence="2">Nucleus</location>
    </subcellularLocation>
</comment>
<dbReference type="GO" id="GO:0046872">
    <property type="term" value="F:metal ion binding"/>
    <property type="evidence" value="ECO:0007669"/>
    <property type="project" value="UniProtKB-KW"/>
</dbReference>
<dbReference type="Pfam" id="PF00867">
    <property type="entry name" value="XPG_I"/>
    <property type="match status" value="1"/>
</dbReference>
<evidence type="ECO:0000256" key="7">
    <source>
        <dbReference type="ARBA" id="ARBA00022763"/>
    </source>
</evidence>
<feature type="compositionally biased region" description="Low complexity" evidence="13">
    <location>
        <begin position="807"/>
        <end position="823"/>
    </location>
</feature>
<feature type="compositionally biased region" description="Basic and acidic residues" evidence="13">
    <location>
        <begin position="1268"/>
        <end position="1278"/>
    </location>
</feature>
<feature type="compositionally biased region" description="Acidic residues" evidence="13">
    <location>
        <begin position="140"/>
        <end position="151"/>
    </location>
</feature>
<dbReference type="SMART" id="SM00485">
    <property type="entry name" value="XPGN"/>
    <property type="match status" value="1"/>
</dbReference>
<accession>A0A061ALA7</accession>
<keyword evidence="8" id="KW-0378">Hydrolase</keyword>
<dbReference type="InterPro" id="IPR006085">
    <property type="entry name" value="XPG_DNA_repair_N"/>
</dbReference>
<evidence type="ECO:0000259" key="15">
    <source>
        <dbReference type="SMART" id="SM00485"/>
    </source>
</evidence>